<evidence type="ECO:0000313" key="2">
    <source>
        <dbReference type="Proteomes" id="UP001211907"/>
    </source>
</evidence>
<name>A0AAD5XEC8_9FUNG</name>
<dbReference type="AlphaFoldDB" id="A0AAD5XEC8"/>
<evidence type="ECO:0000313" key="1">
    <source>
        <dbReference type="EMBL" id="KAJ3128548.1"/>
    </source>
</evidence>
<sequence length="77" mass="8381">MLFVFALAAPVARGTTFTRFNANIQLKNVASKASINIFDQAVINSTLTYYSGPVIPNVGSYRFSMGVLAQCNEAKYP</sequence>
<protein>
    <submittedName>
        <fullName evidence="1">Uncharacterized protein</fullName>
    </submittedName>
</protein>
<comment type="caution">
    <text evidence="1">The sequence shown here is derived from an EMBL/GenBank/DDBJ whole genome shotgun (WGS) entry which is preliminary data.</text>
</comment>
<dbReference type="Proteomes" id="UP001211907">
    <property type="component" value="Unassembled WGS sequence"/>
</dbReference>
<keyword evidence="2" id="KW-1185">Reference proteome</keyword>
<proteinExistence type="predicted"/>
<organism evidence="1 2">
    <name type="scientific">Physocladia obscura</name>
    <dbReference type="NCBI Taxonomy" id="109957"/>
    <lineage>
        <taxon>Eukaryota</taxon>
        <taxon>Fungi</taxon>
        <taxon>Fungi incertae sedis</taxon>
        <taxon>Chytridiomycota</taxon>
        <taxon>Chytridiomycota incertae sedis</taxon>
        <taxon>Chytridiomycetes</taxon>
        <taxon>Chytridiales</taxon>
        <taxon>Chytriomycetaceae</taxon>
        <taxon>Physocladia</taxon>
    </lineage>
</organism>
<reference evidence="1" key="1">
    <citation type="submission" date="2020-05" db="EMBL/GenBank/DDBJ databases">
        <title>Phylogenomic resolution of chytrid fungi.</title>
        <authorList>
            <person name="Stajich J.E."/>
            <person name="Amses K."/>
            <person name="Simmons R."/>
            <person name="Seto K."/>
            <person name="Myers J."/>
            <person name="Bonds A."/>
            <person name="Quandt C.A."/>
            <person name="Barry K."/>
            <person name="Liu P."/>
            <person name="Grigoriev I."/>
            <person name="Longcore J.E."/>
            <person name="James T.Y."/>
        </authorList>
    </citation>
    <scope>NUCLEOTIDE SEQUENCE</scope>
    <source>
        <strain evidence="1">JEL0513</strain>
    </source>
</reference>
<gene>
    <name evidence="1" type="ORF">HK100_009124</name>
</gene>
<dbReference type="EMBL" id="JADGJH010000460">
    <property type="protein sequence ID" value="KAJ3128548.1"/>
    <property type="molecule type" value="Genomic_DNA"/>
</dbReference>
<accession>A0AAD5XEC8</accession>